<dbReference type="PANTHER" id="PTHR47359">
    <property type="entry name" value="PEPTIDOGLYCAN DL-ENDOPEPTIDASE CWLO"/>
    <property type="match status" value="1"/>
</dbReference>
<keyword evidence="5" id="KW-0175">Coiled coil</keyword>
<feature type="domain" description="NlpC/P60" evidence="6">
    <location>
        <begin position="249"/>
        <end position="367"/>
    </location>
</feature>
<evidence type="ECO:0000256" key="2">
    <source>
        <dbReference type="ARBA" id="ARBA00022670"/>
    </source>
</evidence>
<dbReference type="Proteomes" id="UP000479526">
    <property type="component" value="Unassembled WGS sequence"/>
</dbReference>
<dbReference type="InterPro" id="IPR051794">
    <property type="entry name" value="PG_Endopeptidase_C40"/>
</dbReference>
<dbReference type="Pfam" id="PF00877">
    <property type="entry name" value="NLPC_P60"/>
    <property type="match status" value="1"/>
</dbReference>
<dbReference type="PANTHER" id="PTHR47359:SF3">
    <property type="entry name" value="NLP_P60 DOMAIN-CONTAINING PROTEIN-RELATED"/>
    <property type="match status" value="1"/>
</dbReference>
<sequence length="367" mass="39749">MLTGVVVGVSIDTFRHQSGHTDHGSSVPFRDPDLRGDLVVPLRTRGRHLQLIAGGLALTVLASPSQVAAEPRPTLAQVRAKLVKLNEQADEVVEQYNQAEEAVAAADKKYRSLNATLKKKNEHLDALKRQLVSLAVGSFQTGGFAGARMFASPDNSDQALGQMLLVDQIARTQSEVLRAYEATSVELREQRDEAKVVLTEADAARDKVGREKKKVEGLIREQTKLLRRLNTYRVGNPNGSGVKYTGSASGDARTALQFAFAQIGKPYQYGAEGPGSWDCSGLTQAAWASAGVQLPRTTYTQWAWGASRRVSLDALQPGDLLFSNGLGHMGMYAGDGKMVHAPQTGDVVKVVDLDTYWRGRLLGAVRP</sequence>
<evidence type="ECO:0000313" key="8">
    <source>
        <dbReference type="Proteomes" id="UP000479526"/>
    </source>
</evidence>
<proteinExistence type="inferred from homology"/>
<name>A0A7C9JDL6_9ACTN</name>
<dbReference type="GO" id="GO:0008234">
    <property type="term" value="F:cysteine-type peptidase activity"/>
    <property type="evidence" value="ECO:0007669"/>
    <property type="project" value="UniProtKB-KW"/>
</dbReference>
<gene>
    <name evidence="7" type="ORF">GT755_22790</name>
</gene>
<dbReference type="PROSITE" id="PS51935">
    <property type="entry name" value="NLPC_P60"/>
    <property type="match status" value="1"/>
</dbReference>
<dbReference type="Gene3D" id="6.10.250.3150">
    <property type="match status" value="1"/>
</dbReference>
<dbReference type="SUPFAM" id="SSF54001">
    <property type="entry name" value="Cysteine proteinases"/>
    <property type="match status" value="1"/>
</dbReference>
<feature type="coiled-coil region" evidence="5">
    <location>
        <begin position="177"/>
        <end position="221"/>
    </location>
</feature>
<keyword evidence="4" id="KW-0788">Thiol protease</keyword>
<evidence type="ECO:0000256" key="4">
    <source>
        <dbReference type="ARBA" id="ARBA00022807"/>
    </source>
</evidence>
<reference evidence="7 8" key="1">
    <citation type="submission" date="2020-01" db="EMBL/GenBank/DDBJ databases">
        <title>Herbidospora sp. NEAU-GS84 nov., a novel actinomycete isolated from soil.</title>
        <authorList>
            <person name="Han L."/>
        </authorList>
    </citation>
    <scope>NUCLEOTIDE SEQUENCE [LARGE SCALE GENOMIC DNA]</scope>
    <source>
        <strain evidence="7 8">NEAU-GS84</strain>
    </source>
</reference>
<dbReference type="GO" id="GO:0006508">
    <property type="term" value="P:proteolysis"/>
    <property type="evidence" value="ECO:0007669"/>
    <property type="project" value="UniProtKB-KW"/>
</dbReference>
<keyword evidence="8" id="KW-1185">Reference proteome</keyword>
<dbReference type="EMBL" id="WXEW01000006">
    <property type="protein sequence ID" value="NAS24504.1"/>
    <property type="molecule type" value="Genomic_DNA"/>
</dbReference>
<protein>
    <submittedName>
        <fullName evidence="7">NlpC/P60 family protein</fullName>
    </submittedName>
</protein>
<evidence type="ECO:0000259" key="6">
    <source>
        <dbReference type="PROSITE" id="PS51935"/>
    </source>
</evidence>
<feature type="coiled-coil region" evidence="5">
    <location>
        <begin position="75"/>
        <end position="130"/>
    </location>
</feature>
<comment type="caution">
    <text evidence="7">The sequence shown here is derived from an EMBL/GenBank/DDBJ whole genome shotgun (WGS) entry which is preliminary data.</text>
</comment>
<evidence type="ECO:0000256" key="5">
    <source>
        <dbReference type="SAM" id="Coils"/>
    </source>
</evidence>
<dbReference type="AlphaFoldDB" id="A0A7C9JDL6"/>
<comment type="similarity">
    <text evidence="1">Belongs to the peptidase C40 family.</text>
</comment>
<dbReference type="InterPro" id="IPR000064">
    <property type="entry name" value="NLP_P60_dom"/>
</dbReference>
<keyword evidence="3" id="KW-0378">Hydrolase</keyword>
<evidence type="ECO:0000256" key="1">
    <source>
        <dbReference type="ARBA" id="ARBA00007074"/>
    </source>
</evidence>
<evidence type="ECO:0000256" key="3">
    <source>
        <dbReference type="ARBA" id="ARBA00022801"/>
    </source>
</evidence>
<evidence type="ECO:0000313" key="7">
    <source>
        <dbReference type="EMBL" id="NAS24504.1"/>
    </source>
</evidence>
<dbReference type="InterPro" id="IPR038765">
    <property type="entry name" value="Papain-like_cys_pep_sf"/>
</dbReference>
<organism evidence="7 8">
    <name type="scientific">Herbidospora solisilvae</name>
    <dbReference type="NCBI Taxonomy" id="2696284"/>
    <lineage>
        <taxon>Bacteria</taxon>
        <taxon>Bacillati</taxon>
        <taxon>Actinomycetota</taxon>
        <taxon>Actinomycetes</taxon>
        <taxon>Streptosporangiales</taxon>
        <taxon>Streptosporangiaceae</taxon>
        <taxon>Herbidospora</taxon>
    </lineage>
</organism>
<accession>A0A7C9JDL6</accession>
<dbReference type="Gene3D" id="3.90.1720.10">
    <property type="entry name" value="endopeptidase domain like (from Nostoc punctiforme)"/>
    <property type="match status" value="1"/>
</dbReference>
<keyword evidence="2" id="KW-0645">Protease</keyword>